<feature type="non-terminal residue" evidence="1">
    <location>
        <position position="113"/>
    </location>
</feature>
<dbReference type="Proteomes" id="UP000574390">
    <property type="component" value="Unassembled WGS sequence"/>
</dbReference>
<reference evidence="1 2" key="1">
    <citation type="submission" date="2020-04" db="EMBL/GenBank/DDBJ databases">
        <title>Perkinsus olseni comparative genomics.</title>
        <authorList>
            <person name="Bogema D.R."/>
        </authorList>
    </citation>
    <scope>NUCLEOTIDE SEQUENCE [LARGE SCALE GENOMIC DNA]</scope>
    <source>
        <strain evidence="1">ATCC PRA-205</strain>
    </source>
</reference>
<comment type="caution">
    <text evidence="1">The sequence shown here is derived from an EMBL/GenBank/DDBJ whole genome shotgun (WGS) entry which is preliminary data.</text>
</comment>
<organism evidence="1 2">
    <name type="scientific">Perkinsus olseni</name>
    <name type="common">Perkinsus atlanticus</name>
    <dbReference type="NCBI Taxonomy" id="32597"/>
    <lineage>
        <taxon>Eukaryota</taxon>
        <taxon>Sar</taxon>
        <taxon>Alveolata</taxon>
        <taxon>Perkinsozoa</taxon>
        <taxon>Perkinsea</taxon>
        <taxon>Perkinsida</taxon>
        <taxon>Perkinsidae</taxon>
        <taxon>Perkinsus</taxon>
    </lineage>
</organism>
<proteinExistence type="predicted"/>
<evidence type="ECO:0000313" key="2">
    <source>
        <dbReference type="Proteomes" id="UP000574390"/>
    </source>
</evidence>
<dbReference type="AlphaFoldDB" id="A0A7J6SEB8"/>
<protein>
    <submittedName>
        <fullName evidence="1">Uncharacterized protein</fullName>
    </submittedName>
</protein>
<accession>A0A7J6SEB8</accession>
<sequence length="113" mass="12971">DGITYDEFCELIYSPDVELGVDKPHQVARGRHVRNITKSLFMDIAREAPILGRKFDAIVKRDRKYLVNKDEFNTVILSAIRHASKEALDMLWSSQFSSSSLNNKDTTQSKRLI</sequence>
<feature type="non-terminal residue" evidence="1">
    <location>
        <position position="1"/>
    </location>
</feature>
<name>A0A7J6SEB8_PEROL</name>
<dbReference type="EMBL" id="JABANM010015387">
    <property type="protein sequence ID" value="KAF4731157.1"/>
    <property type="molecule type" value="Genomic_DNA"/>
</dbReference>
<gene>
    <name evidence="1" type="ORF">FOZ62_021352</name>
</gene>
<evidence type="ECO:0000313" key="1">
    <source>
        <dbReference type="EMBL" id="KAF4731157.1"/>
    </source>
</evidence>